<dbReference type="AlphaFoldDB" id="M6RR09"/>
<feature type="transmembrane region" description="Helical" evidence="1">
    <location>
        <begin position="6"/>
        <end position="24"/>
    </location>
</feature>
<organism evidence="2 3">
    <name type="scientific">Leptospira interrogans serovar Icterohaemorrhagiae str. Verdun HP</name>
    <dbReference type="NCBI Taxonomy" id="1049910"/>
    <lineage>
        <taxon>Bacteria</taxon>
        <taxon>Pseudomonadati</taxon>
        <taxon>Spirochaetota</taxon>
        <taxon>Spirochaetia</taxon>
        <taxon>Leptospirales</taxon>
        <taxon>Leptospiraceae</taxon>
        <taxon>Leptospira</taxon>
    </lineage>
</organism>
<evidence type="ECO:0000313" key="3">
    <source>
        <dbReference type="Proteomes" id="UP000012092"/>
    </source>
</evidence>
<name>M6RR09_LEPIR</name>
<accession>M6RR09</accession>
<gene>
    <name evidence="2" type="ORF">LEP1GSC116_3274</name>
</gene>
<evidence type="ECO:0000313" key="2">
    <source>
        <dbReference type="EMBL" id="EMO06969.1"/>
    </source>
</evidence>
<keyword evidence="1" id="KW-0472">Membrane</keyword>
<reference evidence="2 3" key="1">
    <citation type="submission" date="2013-01" db="EMBL/GenBank/DDBJ databases">
        <authorList>
            <person name="Harkins D.M."/>
            <person name="Durkin A.S."/>
            <person name="Brinkac L.M."/>
            <person name="Haft D.H."/>
            <person name="Selengut J.D."/>
            <person name="Sanka R."/>
            <person name="DePew J."/>
            <person name="Purushe J."/>
            <person name="Picardeau M."/>
            <person name="Werts C."/>
            <person name="Goarant C."/>
            <person name="Vinetz J.M."/>
            <person name="Sutton G.G."/>
            <person name="Nierman W.C."/>
            <person name="Fouts D.E."/>
        </authorList>
    </citation>
    <scope>NUCLEOTIDE SEQUENCE [LARGE SCALE GENOMIC DNA]</scope>
    <source>
        <strain evidence="2 3">Verdun HP</strain>
    </source>
</reference>
<evidence type="ECO:0000256" key="1">
    <source>
        <dbReference type="SAM" id="Phobius"/>
    </source>
</evidence>
<comment type="caution">
    <text evidence="2">The sequence shown here is derived from an EMBL/GenBank/DDBJ whole genome shotgun (WGS) entry which is preliminary data.</text>
</comment>
<dbReference type="Proteomes" id="UP000012092">
    <property type="component" value="Unassembled WGS sequence"/>
</dbReference>
<keyword evidence="1" id="KW-1133">Transmembrane helix</keyword>
<protein>
    <submittedName>
        <fullName evidence="2">Uncharacterized protein</fullName>
    </submittedName>
</protein>
<keyword evidence="1" id="KW-0812">Transmembrane</keyword>
<dbReference type="EMBL" id="AHNZ02000129">
    <property type="protein sequence ID" value="EMO06969.1"/>
    <property type="molecule type" value="Genomic_DNA"/>
</dbReference>
<sequence length="44" mass="5013">MSKIVRIIAGFTLGTGFILVSLFYQKFKDKIINYQNTSGLLLLF</sequence>
<proteinExistence type="predicted"/>